<protein>
    <submittedName>
        <fullName evidence="1">Uncharacterized protein</fullName>
    </submittedName>
</protein>
<proteinExistence type="predicted"/>
<dbReference type="Ensembl" id="ENSPSTT00000005960.1">
    <property type="protein sequence ID" value="ENSPSTP00000005679.1"/>
    <property type="gene ID" value="ENSPSTG00000004015.1"/>
</dbReference>
<organism evidence="1 2">
    <name type="scientific">Pavo cristatus</name>
    <name type="common">Indian peafowl</name>
    <name type="synonym">Blue peafowl</name>
    <dbReference type="NCBI Taxonomy" id="9049"/>
    <lineage>
        <taxon>Eukaryota</taxon>
        <taxon>Metazoa</taxon>
        <taxon>Chordata</taxon>
        <taxon>Craniata</taxon>
        <taxon>Vertebrata</taxon>
        <taxon>Euteleostomi</taxon>
        <taxon>Archelosauria</taxon>
        <taxon>Archosauria</taxon>
        <taxon>Dinosauria</taxon>
        <taxon>Saurischia</taxon>
        <taxon>Theropoda</taxon>
        <taxon>Coelurosauria</taxon>
        <taxon>Aves</taxon>
        <taxon>Neognathae</taxon>
        <taxon>Galloanserae</taxon>
        <taxon>Galliformes</taxon>
        <taxon>Phasianidae</taxon>
        <taxon>Phasianinae</taxon>
        <taxon>Pavo</taxon>
    </lineage>
</organism>
<name>A0A8C9EWY0_PAVCR</name>
<evidence type="ECO:0000313" key="2">
    <source>
        <dbReference type="Proteomes" id="UP000694428"/>
    </source>
</evidence>
<evidence type="ECO:0000313" key="1">
    <source>
        <dbReference type="Ensembl" id="ENSPSTP00000005679.1"/>
    </source>
</evidence>
<accession>A0A8C9EWY0</accession>
<dbReference type="AlphaFoldDB" id="A0A8C9EWY0"/>
<sequence length="106" mass="11063">LQRPTRKCWEKTGRLFFSGGGQQFRPSGEAVPGGSCLHAISNCSRMPRCSKTAALPGPRAVGLFALAVTCTEGKRSCGSAPSKGAVHTMHCLQLSAGCSARHCCAL</sequence>
<dbReference type="Proteomes" id="UP000694428">
    <property type="component" value="Unplaced"/>
</dbReference>
<reference evidence="1" key="1">
    <citation type="submission" date="2025-08" db="UniProtKB">
        <authorList>
            <consortium name="Ensembl"/>
        </authorList>
    </citation>
    <scope>IDENTIFICATION</scope>
</reference>
<reference evidence="1" key="2">
    <citation type="submission" date="2025-09" db="UniProtKB">
        <authorList>
            <consortium name="Ensembl"/>
        </authorList>
    </citation>
    <scope>IDENTIFICATION</scope>
</reference>
<keyword evidence="2" id="KW-1185">Reference proteome</keyword>